<evidence type="ECO:0000313" key="1">
    <source>
        <dbReference type="EMBL" id="TYS13323.1"/>
    </source>
</evidence>
<dbReference type="OrthoDB" id="2882638at2"/>
<reference evidence="1 2" key="1">
    <citation type="submission" date="2019-08" db="EMBL/GenBank/DDBJ databases">
        <title>Bacillus genomes from the desert of Cuatro Cienegas, Coahuila.</title>
        <authorList>
            <person name="Olmedo-Alvarez G."/>
        </authorList>
    </citation>
    <scope>NUCLEOTIDE SEQUENCE [LARGE SCALE GENOMIC DNA]</scope>
    <source>
        <strain evidence="1 2">CH34_1T</strain>
    </source>
</reference>
<accession>A0A5D4NGB0</accession>
<gene>
    <name evidence="1" type="ORF">FZC78_21835</name>
</gene>
<comment type="caution">
    <text evidence="1">The sequence shown here is derived from an EMBL/GenBank/DDBJ whole genome shotgun (WGS) entry which is preliminary data.</text>
</comment>
<evidence type="ECO:0000313" key="2">
    <source>
        <dbReference type="Proteomes" id="UP000322267"/>
    </source>
</evidence>
<sequence length="72" mass="8598">MEEWQNLFEKWQQENKLLNIEYLIERKGKFSFAGRLLQYSPANQSVIFYDDDTKTVLSLHLNQIENISQTSD</sequence>
<protein>
    <submittedName>
        <fullName evidence="1">Uncharacterized protein</fullName>
    </submittedName>
</protein>
<dbReference type="AlphaFoldDB" id="A0A5D4NGB0"/>
<dbReference type="EMBL" id="VTEI01000021">
    <property type="protein sequence ID" value="TYS13323.1"/>
    <property type="molecule type" value="Genomic_DNA"/>
</dbReference>
<proteinExistence type="predicted"/>
<dbReference type="Proteomes" id="UP000322267">
    <property type="component" value="Unassembled WGS sequence"/>
</dbReference>
<organism evidence="1 2">
    <name type="scientific">Rossellomorea vietnamensis</name>
    <dbReference type="NCBI Taxonomy" id="218284"/>
    <lineage>
        <taxon>Bacteria</taxon>
        <taxon>Bacillati</taxon>
        <taxon>Bacillota</taxon>
        <taxon>Bacilli</taxon>
        <taxon>Bacillales</taxon>
        <taxon>Bacillaceae</taxon>
        <taxon>Rossellomorea</taxon>
    </lineage>
</organism>
<name>A0A5D4NGB0_9BACI</name>
<dbReference type="RefSeq" id="WP_148942193.1">
    <property type="nucleotide sequence ID" value="NZ_VTEI01000021.1"/>
</dbReference>